<keyword evidence="2" id="KW-1185">Reference proteome</keyword>
<reference evidence="3" key="1">
    <citation type="submission" date="2017-02" db="UniProtKB">
        <authorList>
            <consortium name="WormBaseParasite"/>
        </authorList>
    </citation>
    <scope>IDENTIFICATION</scope>
</reference>
<sequence>MDRQELQENCCKLVNIEFLRPLEERPVALKPNFYLHALGRTSPINFESLNKEKSPSPQEGETEKQTKQQKPDVISKPLTSVEFDEEEFLRMEEEKRRNKLNNIKGILKK</sequence>
<accession>A0A0N5BW06</accession>
<organism evidence="2 3">
    <name type="scientific">Strongyloides papillosus</name>
    <name type="common">Intestinal threadworm</name>
    <dbReference type="NCBI Taxonomy" id="174720"/>
    <lineage>
        <taxon>Eukaryota</taxon>
        <taxon>Metazoa</taxon>
        <taxon>Ecdysozoa</taxon>
        <taxon>Nematoda</taxon>
        <taxon>Chromadorea</taxon>
        <taxon>Rhabditida</taxon>
        <taxon>Tylenchina</taxon>
        <taxon>Panagrolaimomorpha</taxon>
        <taxon>Strongyloidoidea</taxon>
        <taxon>Strongyloididae</taxon>
        <taxon>Strongyloides</taxon>
    </lineage>
</organism>
<dbReference type="Proteomes" id="UP000046392">
    <property type="component" value="Unplaced"/>
</dbReference>
<feature type="region of interest" description="Disordered" evidence="1">
    <location>
        <begin position="44"/>
        <end position="77"/>
    </location>
</feature>
<protein>
    <submittedName>
        <fullName evidence="3">Uncharacterized protein</fullName>
    </submittedName>
</protein>
<feature type="compositionally biased region" description="Basic and acidic residues" evidence="1">
    <location>
        <begin position="61"/>
        <end position="70"/>
    </location>
</feature>
<dbReference type="AlphaFoldDB" id="A0A0N5BW06"/>
<proteinExistence type="predicted"/>
<evidence type="ECO:0000313" key="2">
    <source>
        <dbReference type="Proteomes" id="UP000046392"/>
    </source>
</evidence>
<evidence type="ECO:0000256" key="1">
    <source>
        <dbReference type="SAM" id="MobiDB-lite"/>
    </source>
</evidence>
<name>A0A0N5BW06_STREA</name>
<dbReference type="WBParaSite" id="SPAL_0001001200.1">
    <property type="protein sequence ID" value="SPAL_0001001200.1"/>
    <property type="gene ID" value="SPAL_0001001200"/>
</dbReference>
<evidence type="ECO:0000313" key="3">
    <source>
        <dbReference type="WBParaSite" id="SPAL_0001001200.1"/>
    </source>
</evidence>